<comment type="caution">
    <text evidence="1">The sequence shown here is derived from an EMBL/GenBank/DDBJ whole genome shotgun (WGS) entry which is preliminary data.</text>
</comment>
<name>A0AAD7KPJ9_QUISA</name>
<sequence>MSPGFHFLRQTSDLFPSILQEIYLPSQKLLLHNRSLIDGNPRQSFFVFFVSVDNRSPILFLFHQCRKKREWRKRVMSVWETCTNILQLFCFGLKLKFVTSLSFAALSFDATPQLNQLRILHQLQVRELLFLPIHVKLFGVTLHGLTYYRVVLYVYTSHDSVSNGCGGQELSLVRTIDYAATFSTCIMNSSPILAVSTATVSA</sequence>
<dbReference type="KEGG" id="qsa:O6P43_032473"/>
<dbReference type="EMBL" id="JARAOO010000014">
    <property type="protein sequence ID" value="KAJ7942856.1"/>
    <property type="molecule type" value="Genomic_DNA"/>
</dbReference>
<protein>
    <submittedName>
        <fullName evidence="1">Uncharacterized protein</fullName>
    </submittedName>
</protein>
<organism evidence="1 2">
    <name type="scientific">Quillaja saponaria</name>
    <name type="common">Soap bark tree</name>
    <dbReference type="NCBI Taxonomy" id="32244"/>
    <lineage>
        <taxon>Eukaryota</taxon>
        <taxon>Viridiplantae</taxon>
        <taxon>Streptophyta</taxon>
        <taxon>Embryophyta</taxon>
        <taxon>Tracheophyta</taxon>
        <taxon>Spermatophyta</taxon>
        <taxon>Magnoliopsida</taxon>
        <taxon>eudicotyledons</taxon>
        <taxon>Gunneridae</taxon>
        <taxon>Pentapetalae</taxon>
        <taxon>rosids</taxon>
        <taxon>fabids</taxon>
        <taxon>Fabales</taxon>
        <taxon>Quillajaceae</taxon>
        <taxon>Quillaja</taxon>
    </lineage>
</organism>
<evidence type="ECO:0000313" key="1">
    <source>
        <dbReference type="EMBL" id="KAJ7942856.1"/>
    </source>
</evidence>
<reference evidence="1" key="1">
    <citation type="journal article" date="2023" name="Science">
        <title>Elucidation of the pathway for biosynthesis of saponin adjuvants from the soapbark tree.</title>
        <authorList>
            <person name="Reed J."/>
            <person name="Orme A."/>
            <person name="El-Demerdash A."/>
            <person name="Owen C."/>
            <person name="Martin L.B.B."/>
            <person name="Misra R.C."/>
            <person name="Kikuchi S."/>
            <person name="Rejzek M."/>
            <person name="Martin A.C."/>
            <person name="Harkess A."/>
            <person name="Leebens-Mack J."/>
            <person name="Louveau T."/>
            <person name="Stephenson M.J."/>
            <person name="Osbourn A."/>
        </authorList>
    </citation>
    <scope>NUCLEOTIDE SEQUENCE</scope>
    <source>
        <strain evidence="1">S10</strain>
    </source>
</reference>
<proteinExistence type="predicted"/>
<evidence type="ECO:0000313" key="2">
    <source>
        <dbReference type="Proteomes" id="UP001163823"/>
    </source>
</evidence>
<accession>A0AAD7KPJ9</accession>
<dbReference type="Proteomes" id="UP001163823">
    <property type="component" value="Chromosome 14"/>
</dbReference>
<keyword evidence="2" id="KW-1185">Reference proteome</keyword>
<gene>
    <name evidence="1" type="ORF">O6P43_032473</name>
</gene>
<dbReference type="AlphaFoldDB" id="A0AAD7KPJ9"/>